<feature type="compositionally biased region" description="Acidic residues" evidence="6">
    <location>
        <begin position="434"/>
        <end position="444"/>
    </location>
</feature>
<keyword evidence="4" id="KW-0158">Chromosome</keyword>
<dbReference type="OrthoDB" id="64340at2759"/>
<dbReference type="InParanoid" id="A0A6P6XRU5"/>
<evidence type="ECO:0000256" key="3">
    <source>
        <dbReference type="ARBA" id="ARBA00007147"/>
    </source>
</evidence>
<gene>
    <name evidence="9" type="primary">LOC113789300</name>
</gene>
<evidence type="ECO:0000313" key="8">
    <source>
        <dbReference type="Proteomes" id="UP000515146"/>
    </source>
</evidence>
<dbReference type="PANTHER" id="PTHR13350">
    <property type="entry name" value="INTEGRATOR COMPLEX SUBUNIT 8"/>
    <property type="match status" value="1"/>
</dbReference>
<dbReference type="Pfam" id="PF25756">
    <property type="entry name" value="TPR_INTS8"/>
    <property type="match status" value="1"/>
</dbReference>
<dbReference type="InterPro" id="IPR038751">
    <property type="entry name" value="INTS8"/>
</dbReference>
<dbReference type="GO" id="GO:0005694">
    <property type="term" value="C:chromosome"/>
    <property type="evidence" value="ECO:0007669"/>
    <property type="project" value="UniProtKB-SubCell"/>
</dbReference>
<dbReference type="OMA" id="FWDITIL"/>
<dbReference type="PANTHER" id="PTHR13350:SF1">
    <property type="entry name" value="INTEGRATOR COMPLEX SUBUNIT 8"/>
    <property type="match status" value="1"/>
</dbReference>
<feature type="region of interest" description="Disordered" evidence="6">
    <location>
        <begin position="423"/>
        <end position="444"/>
    </location>
</feature>
<keyword evidence="8" id="KW-1185">Reference proteome</keyword>
<protein>
    <submittedName>
        <fullName evidence="9">Uncharacterized protein LOC113789300</fullName>
    </submittedName>
</protein>
<accession>A0A6P6XRU5</accession>
<comment type="similarity">
    <text evidence="3">Belongs to the Integrator subunit 8 family.</text>
</comment>
<dbReference type="KEGG" id="dpte:113789300"/>
<organism evidence="8 9">
    <name type="scientific">Dermatophagoides pteronyssinus</name>
    <name type="common">European house dust mite</name>
    <dbReference type="NCBI Taxonomy" id="6956"/>
    <lineage>
        <taxon>Eukaryota</taxon>
        <taxon>Metazoa</taxon>
        <taxon>Ecdysozoa</taxon>
        <taxon>Arthropoda</taxon>
        <taxon>Chelicerata</taxon>
        <taxon>Arachnida</taxon>
        <taxon>Acari</taxon>
        <taxon>Acariformes</taxon>
        <taxon>Sarcoptiformes</taxon>
        <taxon>Astigmata</taxon>
        <taxon>Psoroptidia</taxon>
        <taxon>Analgoidea</taxon>
        <taxon>Pyroglyphidae</taxon>
        <taxon>Dermatophagoidinae</taxon>
        <taxon>Dermatophagoides</taxon>
    </lineage>
</organism>
<dbReference type="AlphaFoldDB" id="A0A6P6XRU5"/>
<evidence type="ECO:0000256" key="2">
    <source>
        <dbReference type="ARBA" id="ARBA00004286"/>
    </source>
</evidence>
<evidence type="ECO:0000256" key="5">
    <source>
        <dbReference type="ARBA" id="ARBA00023242"/>
    </source>
</evidence>
<dbReference type="GO" id="GO:0034472">
    <property type="term" value="P:snRNA 3'-end processing"/>
    <property type="evidence" value="ECO:0007669"/>
    <property type="project" value="InterPro"/>
</dbReference>
<reference evidence="9" key="1">
    <citation type="submission" date="2025-08" db="UniProtKB">
        <authorList>
            <consortium name="RefSeq"/>
        </authorList>
    </citation>
    <scope>IDENTIFICATION</scope>
    <source>
        <strain evidence="9">Airmid</strain>
    </source>
</reference>
<evidence type="ECO:0000256" key="6">
    <source>
        <dbReference type="SAM" id="MobiDB-lite"/>
    </source>
</evidence>
<evidence type="ECO:0000259" key="7">
    <source>
        <dbReference type="Pfam" id="PF25756"/>
    </source>
</evidence>
<sequence length="914" mass="108771">MAPIESKINEQNMENNNNLWGTHSLWINLVIDPKSLNEEFLQNHNENEIFDLMIYLIHNGIAIQVTLVSLHGSTNVDDIQKRNIEMKKLLTIKFLLFKLLSYFRWNLSIIHTNLPSVHQEFCFTEFKKYCEQEINVVPEDWRIFADLIYHRWIVYFEQKSTYPNKNNTKSNNLQNPTNLDPYTVPAEMQENLLKKLQTTCHYSVNEIEKYIKQLESNDIEQVIMPTFDCFVVVEQDFRFFNHQNIIRINKNESLDILYYDLGIWNYIHEDYCKANDYFSKIKNKSSYENCQDYLHITSCMISKNYKFGDKKINETLDKKLTKFLTFYIKQNNGDDNYICLENFDYEKNIDGKKFAQILKNFYQTCKNNPEELYQFKRLSIYLIFKCKNLYENLDPNFRSLIMKTNQKQDFNEKNDNDVIEEGEIHDEDVGGHLDDDDNDDDNNDPELCILQATDPEKILSLIPSIQHIPSLMNNKWNLQKFESILANYSNTLSQADLRKIHIILAKANELRKAKYFHESRVLYLSLLEDIQASQPILAETIRYELLQTDLEKFFFPKTKSNAQQIRDLNAKCLEFCRYLDTKKFIYFNELAELVCLFLIEYNCNNSILEMINHPVDMIRFASLLCHLTINQDSRENKAKEFWDFCLGSFILPTSKYSNNFPRIMFSISLADFICKLKKNIIAINMIAASLMKLYFTIKEYSLQPLTMICRKYYDLFPSSMSTNLINSIDSQLLIITIDQTFRSFICLLPDEIVMTRYYTEFLMNENQYTQAMKYLLKIFMYRTYYFTQFEHFTSIDEYIIQQMLICAKKLDHHILAAILYQFQTNPDYGHAFKELSQNNFIDSSDDLYDCIWDITLLEYLIHYHTRRGEDERKQKAIHLISQLDINSNNNEFILEQASNLRKSKLFRMLAKQYL</sequence>
<dbReference type="Proteomes" id="UP000515146">
    <property type="component" value="Unplaced"/>
</dbReference>
<name>A0A6P6XRU5_DERPT</name>
<feature type="domain" description="INTS8 TPR repeats" evidence="7">
    <location>
        <begin position="443"/>
        <end position="913"/>
    </location>
</feature>
<evidence type="ECO:0000256" key="4">
    <source>
        <dbReference type="ARBA" id="ARBA00022454"/>
    </source>
</evidence>
<dbReference type="GO" id="GO:0032039">
    <property type="term" value="C:integrator complex"/>
    <property type="evidence" value="ECO:0007669"/>
    <property type="project" value="TreeGrafter"/>
</dbReference>
<dbReference type="CTD" id="55656"/>
<proteinExistence type="inferred from homology"/>
<dbReference type="InterPro" id="IPR057980">
    <property type="entry name" value="TPR_INTS8"/>
</dbReference>
<evidence type="ECO:0000256" key="1">
    <source>
        <dbReference type="ARBA" id="ARBA00004123"/>
    </source>
</evidence>
<dbReference type="RefSeq" id="XP_027194619.1">
    <property type="nucleotide sequence ID" value="XM_027338818.1"/>
</dbReference>
<evidence type="ECO:0000313" key="9">
    <source>
        <dbReference type="RefSeq" id="XP_027194619.1"/>
    </source>
</evidence>
<keyword evidence="5" id="KW-0539">Nucleus</keyword>
<comment type="subcellular location">
    <subcellularLocation>
        <location evidence="2">Chromosome</location>
    </subcellularLocation>
    <subcellularLocation>
        <location evidence="1">Nucleus</location>
    </subcellularLocation>
</comment>